<dbReference type="CDD" id="cd00121">
    <property type="entry name" value="MATH"/>
    <property type="match status" value="1"/>
</dbReference>
<sequence length="284" mass="31270">MREEPLSPRALVSTPSRVSQPSLTSGPAVDARLTNHRREPRLARARLHPSRVPSLSGLLWSVSPSTSGLLVVFAIAAAGGGFFSGSPRKCRIQSSEDARAVAAAVSILLPICRPQHLMADSRTSSMCTSDKVQGTHSFDVYGYSLHRGMGIGKYITSGVFSVGGFDWAIQFYLDGSLESRKDYISVFLELLSNGAVMRASCDLRLVGLTTGLPSSMYKTETTVFNRDASFTAPQEGDFKKRSEVEVSSFLRDDYLRLTPTRRAILKRQIDLCFSYTVFCIYFKQ</sequence>
<reference evidence="3" key="1">
    <citation type="journal article" date="2018" name="DNA Res.">
        <title>Multiple hybrid de novo genome assembly of finger millet, an orphan allotetraploid crop.</title>
        <authorList>
            <person name="Hatakeyama M."/>
            <person name="Aluri S."/>
            <person name="Balachadran M.T."/>
            <person name="Sivarajan S.R."/>
            <person name="Patrignani A."/>
            <person name="Gruter S."/>
            <person name="Poveda L."/>
            <person name="Shimizu-Inatsugi R."/>
            <person name="Baeten J."/>
            <person name="Francoijs K.J."/>
            <person name="Nataraja K.N."/>
            <person name="Reddy Y.A.N."/>
            <person name="Phadnis S."/>
            <person name="Ravikumar R.L."/>
            <person name="Schlapbach R."/>
            <person name="Sreeman S.M."/>
            <person name="Shimizu K.K."/>
        </authorList>
    </citation>
    <scope>NUCLEOTIDE SEQUENCE</scope>
</reference>
<dbReference type="SUPFAM" id="SSF49599">
    <property type="entry name" value="TRAF domain-like"/>
    <property type="match status" value="1"/>
</dbReference>
<dbReference type="AlphaFoldDB" id="A0AAV5FLZ9"/>
<feature type="domain" description="MATH" evidence="2">
    <location>
        <begin position="133"/>
        <end position="261"/>
    </location>
</feature>
<feature type="region of interest" description="Disordered" evidence="1">
    <location>
        <begin position="1"/>
        <end position="41"/>
    </location>
</feature>
<gene>
    <name evidence="3" type="primary">gb25572</name>
    <name evidence="3" type="ORF">PR202_gb25572</name>
</gene>
<evidence type="ECO:0000259" key="2">
    <source>
        <dbReference type="PROSITE" id="PS50144"/>
    </source>
</evidence>
<dbReference type="InterPro" id="IPR002083">
    <property type="entry name" value="MATH/TRAF_dom"/>
</dbReference>
<proteinExistence type="predicted"/>
<dbReference type="Proteomes" id="UP001054889">
    <property type="component" value="Unassembled WGS sequence"/>
</dbReference>
<dbReference type="PROSITE" id="PS50144">
    <property type="entry name" value="MATH"/>
    <property type="match status" value="1"/>
</dbReference>
<dbReference type="InterPro" id="IPR008974">
    <property type="entry name" value="TRAF-like"/>
</dbReference>
<feature type="compositionally biased region" description="Polar residues" evidence="1">
    <location>
        <begin position="13"/>
        <end position="25"/>
    </location>
</feature>
<dbReference type="Gene3D" id="2.60.210.10">
    <property type="entry name" value="Apoptosis, Tumor Necrosis Factor Receptor Associated Protein 2, Chain A"/>
    <property type="match status" value="1"/>
</dbReference>
<protein>
    <recommendedName>
        <fullName evidence="2">MATH domain-containing protein</fullName>
    </recommendedName>
</protein>
<name>A0AAV5FLZ9_ELECO</name>
<comment type="caution">
    <text evidence="3">The sequence shown here is derived from an EMBL/GenBank/DDBJ whole genome shotgun (WGS) entry which is preliminary data.</text>
</comment>
<dbReference type="GO" id="GO:0016567">
    <property type="term" value="P:protein ubiquitination"/>
    <property type="evidence" value="ECO:0007669"/>
    <property type="project" value="InterPro"/>
</dbReference>
<dbReference type="PANTHER" id="PTHR26379">
    <property type="entry name" value="BTB/POZ AND MATH DOMAIN-CONTAINING PROTEIN 1"/>
    <property type="match status" value="1"/>
</dbReference>
<dbReference type="Pfam" id="PF22486">
    <property type="entry name" value="MATH_2"/>
    <property type="match status" value="1"/>
</dbReference>
<reference evidence="3" key="2">
    <citation type="submission" date="2021-12" db="EMBL/GenBank/DDBJ databases">
        <title>Resequencing data analysis of finger millet.</title>
        <authorList>
            <person name="Hatakeyama M."/>
            <person name="Aluri S."/>
            <person name="Balachadran M.T."/>
            <person name="Sivarajan S.R."/>
            <person name="Poveda L."/>
            <person name="Shimizu-Inatsugi R."/>
            <person name="Schlapbach R."/>
            <person name="Sreeman S.M."/>
            <person name="Shimizu K.K."/>
        </authorList>
    </citation>
    <scope>NUCLEOTIDE SEQUENCE</scope>
</reference>
<dbReference type="EMBL" id="BQKI01000090">
    <property type="protein sequence ID" value="GJN36689.1"/>
    <property type="molecule type" value="Genomic_DNA"/>
</dbReference>
<dbReference type="InterPro" id="IPR045005">
    <property type="entry name" value="BPM1-6"/>
</dbReference>
<organism evidence="3 4">
    <name type="scientific">Eleusine coracana subsp. coracana</name>
    <dbReference type="NCBI Taxonomy" id="191504"/>
    <lineage>
        <taxon>Eukaryota</taxon>
        <taxon>Viridiplantae</taxon>
        <taxon>Streptophyta</taxon>
        <taxon>Embryophyta</taxon>
        <taxon>Tracheophyta</taxon>
        <taxon>Spermatophyta</taxon>
        <taxon>Magnoliopsida</taxon>
        <taxon>Liliopsida</taxon>
        <taxon>Poales</taxon>
        <taxon>Poaceae</taxon>
        <taxon>PACMAD clade</taxon>
        <taxon>Chloridoideae</taxon>
        <taxon>Cynodonteae</taxon>
        <taxon>Eleusininae</taxon>
        <taxon>Eleusine</taxon>
    </lineage>
</organism>
<evidence type="ECO:0000313" key="4">
    <source>
        <dbReference type="Proteomes" id="UP001054889"/>
    </source>
</evidence>
<evidence type="ECO:0000313" key="3">
    <source>
        <dbReference type="EMBL" id="GJN36689.1"/>
    </source>
</evidence>
<accession>A0AAV5FLZ9</accession>
<evidence type="ECO:0000256" key="1">
    <source>
        <dbReference type="SAM" id="MobiDB-lite"/>
    </source>
</evidence>
<dbReference type="PANTHER" id="PTHR26379:SF438">
    <property type="entry name" value="OS08G0128700 PROTEIN"/>
    <property type="match status" value="1"/>
</dbReference>
<keyword evidence="4" id="KW-1185">Reference proteome</keyword>